<keyword evidence="2" id="KW-1185">Reference proteome</keyword>
<dbReference type="InterPro" id="IPR038883">
    <property type="entry name" value="AN11006-like"/>
</dbReference>
<dbReference type="EMBL" id="JBFXLS010000180">
    <property type="protein sequence ID" value="KAL2812449.1"/>
    <property type="molecule type" value="Genomic_DNA"/>
</dbReference>
<name>A0ABR4HAF5_9EURO</name>
<reference evidence="1 2" key="1">
    <citation type="submission" date="2024-07" db="EMBL/GenBank/DDBJ databases">
        <title>Section-level genome sequencing and comparative genomics of Aspergillus sections Usti and Cavernicolus.</title>
        <authorList>
            <consortium name="Lawrence Berkeley National Laboratory"/>
            <person name="Nybo J.L."/>
            <person name="Vesth T.C."/>
            <person name="Theobald S."/>
            <person name="Frisvad J.C."/>
            <person name="Larsen T.O."/>
            <person name="Kjaerboelling I."/>
            <person name="Rothschild-Mancinelli K."/>
            <person name="Lyhne E.K."/>
            <person name="Kogle M.E."/>
            <person name="Barry K."/>
            <person name="Clum A."/>
            <person name="Na H."/>
            <person name="Ledsgaard L."/>
            <person name="Lin J."/>
            <person name="Lipzen A."/>
            <person name="Kuo A."/>
            <person name="Riley R."/>
            <person name="Mondo S."/>
            <person name="LaButti K."/>
            <person name="Haridas S."/>
            <person name="Pangalinan J."/>
            <person name="Salamov A.A."/>
            <person name="Simmons B.A."/>
            <person name="Magnuson J.K."/>
            <person name="Chen J."/>
            <person name="Drula E."/>
            <person name="Henrissat B."/>
            <person name="Wiebenga A."/>
            <person name="Lubbers R.J."/>
            <person name="Gomes A.C."/>
            <person name="Makela M.R."/>
            <person name="Stajich J."/>
            <person name="Grigoriev I.V."/>
            <person name="Mortensen U.H."/>
            <person name="De vries R.P."/>
            <person name="Baker S.E."/>
            <person name="Andersen M.R."/>
        </authorList>
    </citation>
    <scope>NUCLEOTIDE SEQUENCE [LARGE SCALE GENOMIC DNA]</scope>
    <source>
        <strain evidence="1 2">CBS 600.67</strain>
    </source>
</reference>
<dbReference type="PANTHER" id="PTHR42085:SF2">
    <property type="entry name" value="F-BOX DOMAIN-CONTAINING PROTEIN"/>
    <property type="match status" value="1"/>
</dbReference>
<evidence type="ECO:0000313" key="2">
    <source>
        <dbReference type="Proteomes" id="UP001610335"/>
    </source>
</evidence>
<sequence>MSDSTTESAPPSQPTTSASVNFFSLPIAIRNHIYKRVLAVPHPLYLFQDTGSRVEVFAPERPRQWLALLYTNRQISDDARAILYAVNKFTVEEVGPSQHPGNLLKSFLDCIGSVNAGFLSHLCITFPALERVEGRSGEIRLAEGGFQNLQRLQKECCKLRTLETLVYGKTSGDLFQEDLNNNQFLREVLMEIDTQLRGIDSLEKIIVRISSGSPAPSVREFLQGFGWVVSPGKC</sequence>
<protein>
    <submittedName>
        <fullName evidence="1">Uncharacterized protein</fullName>
    </submittedName>
</protein>
<organism evidence="1 2">
    <name type="scientific">Aspergillus cavernicola</name>
    <dbReference type="NCBI Taxonomy" id="176166"/>
    <lineage>
        <taxon>Eukaryota</taxon>
        <taxon>Fungi</taxon>
        <taxon>Dikarya</taxon>
        <taxon>Ascomycota</taxon>
        <taxon>Pezizomycotina</taxon>
        <taxon>Eurotiomycetes</taxon>
        <taxon>Eurotiomycetidae</taxon>
        <taxon>Eurotiales</taxon>
        <taxon>Aspergillaceae</taxon>
        <taxon>Aspergillus</taxon>
        <taxon>Aspergillus subgen. Nidulantes</taxon>
    </lineage>
</organism>
<gene>
    <name evidence="1" type="ORF">BDW59DRAFT_155283</name>
</gene>
<comment type="caution">
    <text evidence="1">The sequence shown here is derived from an EMBL/GenBank/DDBJ whole genome shotgun (WGS) entry which is preliminary data.</text>
</comment>
<proteinExistence type="predicted"/>
<dbReference type="PANTHER" id="PTHR42085">
    <property type="entry name" value="F-BOX DOMAIN-CONTAINING PROTEIN"/>
    <property type="match status" value="1"/>
</dbReference>
<accession>A0ABR4HAF5</accession>
<evidence type="ECO:0000313" key="1">
    <source>
        <dbReference type="EMBL" id="KAL2812449.1"/>
    </source>
</evidence>
<dbReference type="Proteomes" id="UP001610335">
    <property type="component" value="Unassembled WGS sequence"/>
</dbReference>